<dbReference type="SUPFAM" id="SSF52540">
    <property type="entry name" value="P-loop containing nucleoside triphosphate hydrolases"/>
    <property type="match status" value="1"/>
</dbReference>
<feature type="transmembrane region" description="Helical" evidence="7">
    <location>
        <begin position="238"/>
        <end position="261"/>
    </location>
</feature>
<dbReference type="Gene3D" id="3.40.50.300">
    <property type="entry name" value="P-loop containing nucleotide triphosphate hydrolases"/>
    <property type="match status" value="1"/>
</dbReference>
<dbReference type="InterPro" id="IPR003439">
    <property type="entry name" value="ABC_transporter-like_ATP-bd"/>
</dbReference>
<dbReference type="CDD" id="cd03228">
    <property type="entry name" value="ABCC_MRP_Like"/>
    <property type="match status" value="1"/>
</dbReference>
<dbReference type="InterPro" id="IPR036640">
    <property type="entry name" value="ABC1_TM_sf"/>
</dbReference>
<proteinExistence type="predicted"/>
<feature type="domain" description="ABC transmembrane type-1" evidence="9">
    <location>
        <begin position="18"/>
        <end position="270"/>
    </location>
</feature>
<dbReference type="PROSITE" id="PS50929">
    <property type="entry name" value="ABC_TM1F"/>
    <property type="match status" value="1"/>
</dbReference>
<dbReference type="RefSeq" id="WP_244055361.1">
    <property type="nucleotide sequence ID" value="NZ_BQXH01000011.1"/>
</dbReference>
<evidence type="ECO:0000313" key="10">
    <source>
        <dbReference type="EMBL" id="GKS81621.1"/>
    </source>
</evidence>
<dbReference type="SUPFAM" id="SSF90123">
    <property type="entry name" value="ABC transporter transmembrane region"/>
    <property type="match status" value="1"/>
</dbReference>
<protein>
    <recommendedName>
        <fullName evidence="12">ABC transporter ATP-binding protein</fullName>
    </recommendedName>
</protein>
<dbReference type="SMART" id="SM00382">
    <property type="entry name" value="AAA"/>
    <property type="match status" value="1"/>
</dbReference>
<comment type="subcellular location">
    <subcellularLocation>
        <location evidence="1">Cell membrane</location>
        <topology evidence="1">Multi-pass membrane protein</topology>
    </subcellularLocation>
</comment>
<dbReference type="InterPro" id="IPR003593">
    <property type="entry name" value="AAA+_ATPase"/>
</dbReference>
<keyword evidence="6 7" id="KW-0472">Membrane</keyword>
<keyword evidence="4" id="KW-0067">ATP-binding</keyword>
<dbReference type="Pfam" id="PF00005">
    <property type="entry name" value="ABC_tran"/>
    <property type="match status" value="1"/>
</dbReference>
<reference evidence="10" key="1">
    <citation type="journal article" date="2022" name="Int. J. Syst. Evol. Microbiol.">
        <title>A novel species of lactic acid bacteria, Ligilactobacillus pabuli sp. nov., isolated from alfalfa silage.</title>
        <authorList>
            <person name="Tohno M."/>
            <person name="Tanizawa Y."/>
            <person name="Sawada H."/>
            <person name="Sakamoto M."/>
            <person name="Ohkuma M."/>
            <person name="Kobayashi H."/>
        </authorList>
    </citation>
    <scope>NUCLEOTIDE SEQUENCE</scope>
    <source>
        <strain evidence="10">AF129</strain>
    </source>
</reference>
<feature type="transmembrane region" description="Helical" evidence="7">
    <location>
        <begin position="142"/>
        <end position="166"/>
    </location>
</feature>
<evidence type="ECO:0000256" key="5">
    <source>
        <dbReference type="ARBA" id="ARBA00022989"/>
    </source>
</evidence>
<evidence type="ECO:0000259" key="9">
    <source>
        <dbReference type="PROSITE" id="PS50929"/>
    </source>
</evidence>
<keyword evidence="11" id="KW-1185">Reference proteome</keyword>
<organism evidence="10 11">
    <name type="scientific">Ligilactobacillus pabuli</name>
    <dbReference type="NCBI Taxonomy" id="2886039"/>
    <lineage>
        <taxon>Bacteria</taxon>
        <taxon>Bacillati</taxon>
        <taxon>Bacillota</taxon>
        <taxon>Bacilli</taxon>
        <taxon>Lactobacillales</taxon>
        <taxon>Lactobacillaceae</taxon>
        <taxon>Ligilactobacillus</taxon>
    </lineage>
</organism>
<dbReference type="EMBL" id="BQXH01000011">
    <property type="protein sequence ID" value="GKS81621.1"/>
    <property type="molecule type" value="Genomic_DNA"/>
</dbReference>
<keyword evidence="2 7" id="KW-0812">Transmembrane</keyword>
<dbReference type="Gene3D" id="1.20.1560.10">
    <property type="entry name" value="ABC transporter type 1, transmembrane domain"/>
    <property type="match status" value="1"/>
</dbReference>
<evidence type="ECO:0000256" key="3">
    <source>
        <dbReference type="ARBA" id="ARBA00022741"/>
    </source>
</evidence>
<dbReference type="InterPro" id="IPR027417">
    <property type="entry name" value="P-loop_NTPase"/>
</dbReference>
<feature type="domain" description="ABC transporter" evidence="8">
    <location>
        <begin position="326"/>
        <end position="536"/>
    </location>
</feature>
<dbReference type="Proteomes" id="UP001055149">
    <property type="component" value="Unassembled WGS sequence"/>
</dbReference>
<dbReference type="InterPro" id="IPR011527">
    <property type="entry name" value="ABC1_TM_dom"/>
</dbReference>
<keyword evidence="3" id="KW-0547">Nucleotide-binding</keyword>
<name>A0ABQ5JHS5_9LACO</name>
<feature type="transmembrane region" description="Helical" evidence="7">
    <location>
        <begin position="117"/>
        <end position="136"/>
    </location>
</feature>
<comment type="caution">
    <text evidence="10">The sequence shown here is derived from an EMBL/GenBank/DDBJ whole genome shotgun (WGS) entry which is preliminary data.</text>
</comment>
<feature type="transmembrane region" description="Helical" evidence="7">
    <location>
        <begin position="57"/>
        <end position="77"/>
    </location>
</feature>
<evidence type="ECO:0000259" key="8">
    <source>
        <dbReference type="PROSITE" id="PS50893"/>
    </source>
</evidence>
<gene>
    <name evidence="10" type="ORF">LPAF129_13070</name>
</gene>
<keyword evidence="5 7" id="KW-1133">Transmembrane helix</keyword>
<evidence type="ECO:0000256" key="1">
    <source>
        <dbReference type="ARBA" id="ARBA00004651"/>
    </source>
</evidence>
<feature type="transmembrane region" description="Helical" evidence="7">
    <location>
        <begin position="16"/>
        <end position="37"/>
    </location>
</feature>
<sequence length="536" mass="60576">MHKYLFLLRLINKKSLTLLLLTHIIISGFNVFISYLLQVGISAASSGHFEKIMHTLVWMILGVGIYIVFYLYSALLLEKICQKLSATLSNRLLKQFLSQSDDQTSTGKVLNLINEDVAIFSASLTTGLLPLLDFSLSVIYGLVYLVFFSLPYGLIFILISLIFYYLSQRFFRLTTHENQQYLAQNDTHKAFLEEVYRGFPVLISLQVLPWLMHKHQQLFDQKKPFYYKYINYVAENQALLVGGVYIAEIITILLGFVLVHFGMFTTSVMLGLWNAGIGSIFFQFLYLPYTLDALSKQDTAYARVVTYLAENDTPTQVPTDTKSDQITLTNVSFAYPNSDQQVFSNYSLTLLAKQLYFMIGKNGVGKTTLLRLIAGNLVPTSGEINFSRDRSSVASLGSEQISFVSQKSLLFSTTLLENLTLGNPNISQPDIQVILEKLDLWDRVLELPQQLDSLVSPSDFSIGQLRRLAIARALLEDKPFIFLDEPFSDLDQENQASLLQLLRTVATKRGVIIIAHTFDLIEPNDHIIQLNGGSQQ</sequence>
<evidence type="ECO:0000256" key="7">
    <source>
        <dbReference type="SAM" id="Phobius"/>
    </source>
</evidence>
<feature type="transmembrane region" description="Helical" evidence="7">
    <location>
        <begin position="267"/>
        <end position="287"/>
    </location>
</feature>
<evidence type="ECO:0000256" key="4">
    <source>
        <dbReference type="ARBA" id="ARBA00022840"/>
    </source>
</evidence>
<evidence type="ECO:0000256" key="2">
    <source>
        <dbReference type="ARBA" id="ARBA00022692"/>
    </source>
</evidence>
<evidence type="ECO:0000256" key="6">
    <source>
        <dbReference type="ARBA" id="ARBA00023136"/>
    </source>
</evidence>
<accession>A0ABQ5JHS5</accession>
<dbReference type="Pfam" id="PF00664">
    <property type="entry name" value="ABC_membrane"/>
    <property type="match status" value="1"/>
</dbReference>
<evidence type="ECO:0000313" key="11">
    <source>
        <dbReference type="Proteomes" id="UP001055149"/>
    </source>
</evidence>
<evidence type="ECO:0008006" key="12">
    <source>
        <dbReference type="Google" id="ProtNLM"/>
    </source>
</evidence>
<dbReference type="PANTHER" id="PTHR24221:SF654">
    <property type="entry name" value="ATP-BINDING CASSETTE SUB-FAMILY B MEMBER 6"/>
    <property type="match status" value="1"/>
</dbReference>
<dbReference type="PROSITE" id="PS50893">
    <property type="entry name" value="ABC_TRANSPORTER_2"/>
    <property type="match status" value="1"/>
</dbReference>
<dbReference type="InterPro" id="IPR039421">
    <property type="entry name" value="Type_1_exporter"/>
</dbReference>
<dbReference type="PANTHER" id="PTHR24221">
    <property type="entry name" value="ATP-BINDING CASSETTE SUB-FAMILY B"/>
    <property type="match status" value="1"/>
</dbReference>